<dbReference type="GeneID" id="94582833"/>
<gene>
    <name evidence="2" type="ORF">YALI1_C04126g</name>
</gene>
<keyword evidence="1" id="KW-0812">Transmembrane</keyword>
<dbReference type="EMBL" id="CP017555">
    <property type="protein sequence ID" value="AOW02268.1"/>
    <property type="molecule type" value="Genomic_DNA"/>
</dbReference>
<evidence type="ECO:0000256" key="1">
    <source>
        <dbReference type="SAM" id="Phobius"/>
    </source>
</evidence>
<keyword evidence="1" id="KW-0472">Membrane</keyword>
<dbReference type="VEuPathDB" id="FungiDB:YALI1_C04126g"/>
<sequence length="75" mass="8282">MNSVSDPLLCMDKSVTGLEDDEGVTDDEGKISFIHIYTFFSSMLLRFVLAIIILPPVMAGIAVLRSNRLLLNQPV</sequence>
<proteinExistence type="predicted"/>
<feature type="transmembrane region" description="Helical" evidence="1">
    <location>
        <begin position="43"/>
        <end position="64"/>
    </location>
</feature>
<reference evidence="2 3" key="1">
    <citation type="journal article" date="2016" name="PLoS ONE">
        <title>Sequence Assembly of Yarrowia lipolytica Strain W29/CLIB89 Shows Transposable Element Diversity.</title>
        <authorList>
            <person name="Magnan C."/>
            <person name="Yu J."/>
            <person name="Chang I."/>
            <person name="Jahn E."/>
            <person name="Kanomata Y."/>
            <person name="Wu J."/>
            <person name="Zeller M."/>
            <person name="Oakes M."/>
            <person name="Baldi P."/>
            <person name="Sandmeyer S."/>
        </authorList>
    </citation>
    <scope>NUCLEOTIDE SEQUENCE [LARGE SCALE GENOMIC DNA]</scope>
    <source>
        <strain evidence="3">CLIB89(W29)</strain>
    </source>
</reference>
<organism evidence="2 3">
    <name type="scientific">Yarrowia lipolytica</name>
    <name type="common">Candida lipolytica</name>
    <dbReference type="NCBI Taxonomy" id="4952"/>
    <lineage>
        <taxon>Eukaryota</taxon>
        <taxon>Fungi</taxon>
        <taxon>Dikarya</taxon>
        <taxon>Ascomycota</taxon>
        <taxon>Saccharomycotina</taxon>
        <taxon>Dipodascomycetes</taxon>
        <taxon>Dipodascales</taxon>
        <taxon>Dipodascales incertae sedis</taxon>
        <taxon>Yarrowia</taxon>
    </lineage>
</organism>
<evidence type="ECO:0000313" key="2">
    <source>
        <dbReference type="EMBL" id="AOW02268.1"/>
    </source>
</evidence>
<dbReference type="RefSeq" id="XP_068138291.1">
    <property type="nucleotide sequence ID" value="XM_068282190.1"/>
</dbReference>
<keyword evidence="1" id="KW-1133">Transmembrane helix</keyword>
<dbReference type="AlphaFoldDB" id="A0A1D8N9F5"/>
<accession>A0A1D8N9F5</accession>
<name>A0A1D8N9F5_YARLL</name>
<protein>
    <submittedName>
        <fullName evidence="2">Uncharacterized protein</fullName>
    </submittedName>
</protein>
<evidence type="ECO:0000313" key="3">
    <source>
        <dbReference type="Proteomes" id="UP000182444"/>
    </source>
</evidence>
<dbReference type="Proteomes" id="UP000182444">
    <property type="component" value="Chromosome 1C"/>
</dbReference>